<dbReference type="EnsemblPlants" id="PNT77397">
    <property type="protein sequence ID" value="PNT77397"/>
    <property type="gene ID" value="BRADI_1g62033v3"/>
</dbReference>
<dbReference type="InParanoid" id="A0A2K2DSZ7"/>
<protein>
    <submittedName>
        <fullName evidence="2 3">Uncharacterized protein</fullName>
    </submittedName>
</protein>
<organism evidence="2">
    <name type="scientific">Brachypodium distachyon</name>
    <name type="common">Purple false brome</name>
    <name type="synonym">Trachynia distachya</name>
    <dbReference type="NCBI Taxonomy" id="15368"/>
    <lineage>
        <taxon>Eukaryota</taxon>
        <taxon>Viridiplantae</taxon>
        <taxon>Streptophyta</taxon>
        <taxon>Embryophyta</taxon>
        <taxon>Tracheophyta</taxon>
        <taxon>Spermatophyta</taxon>
        <taxon>Magnoliopsida</taxon>
        <taxon>Liliopsida</taxon>
        <taxon>Poales</taxon>
        <taxon>Poaceae</taxon>
        <taxon>BOP clade</taxon>
        <taxon>Pooideae</taxon>
        <taxon>Stipodae</taxon>
        <taxon>Brachypodieae</taxon>
        <taxon>Brachypodium</taxon>
    </lineage>
</organism>
<dbReference type="EMBL" id="CM000880">
    <property type="protein sequence ID" value="PNT77397.1"/>
    <property type="molecule type" value="Genomic_DNA"/>
</dbReference>
<reference evidence="2" key="2">
    <citation type="submission" date="2017-06" db="EMBL/GenBank/DDBJ databases">
        <title>WGS assembly of Brachypodium distachyon.</title>
        <authorList>
            <consortium name="The International Brachypodium Initiative"/>
            <person name="Lucas S."/>
            <person name="Harmon-Smith M."/>
            <person name="Lail K."/>
            <person name="Tice H."/>
            <person name="Grimwood J."/>
            <person name="Bruce D."/>
            <person name="Barry K."/>
            <person name="Shu S."/>
            <person name="Lindquist E."/>
            <person name="Wang M."/>
            <person name="Pitluck S."/>
            <person name="Vogel J.P."/>
            <person name="Garvin D.F."/>
            <person name="Mockler T.C."/>
            <person name="Schmutz J."/>
            <person name="Rokhsar D."/>
            <person name="Bevan M.W."/>
        </authorList>
    </citation>
    <scope>NUCLEOTIDE SEQUENCE</scope>
    <source>
        <strain evidence="2">Bd21</strain>
    </source>
</reference>
<feature type="transmembrane region" description="Helical" evidence="1">
    <location>
        <begin position="64"/>
        <end position="84"/>
    </location>
</feature>
<keyword evidence="1" id="KW-0472">Membrane</keyword>
<reference evidence="2 3" key="1">
    <citation type="journal article" date="2010" name="Nature">
        <title>Genome sequencing and analysis of the model grass Brachypodium distachyon.</title>
        <authorList>
            <consortium name="International Brachypodium Initiative"/>
        </authorList>
    </citation>
    <scope>NUCLEOTIDE SEQUENCE [LARGE SCALE GENOMIC DNA]</scope>
    <source>
        <strain evidence="2 3">Bd21</strain>
    </source>
</reference>
<evidence type="ECO:0000313" key="3">
    <source>
        <dbReference type="EnsemblPlants" id="PNT77396"/>
    </source>
</evidence>
<reference evidence="3" key="3">
    <citation type="submission" date="2018-08" db="UniProtKB">
        <authorList>
            <consortium name="EnsemblPlants"/>
        </authorList>
    </citation>
    <scope>IDENTIFICATION</scope>
    <source>
        <strain evidence="3">cv. Bd21</strain>
    </source>
</reference>
<dbReference type="AlphaFoldDB" id="A0A2K2DSZ7"/>
<name>A0A2K2DSZ7_BRADI</name>
<dbReference type="EnsemblPlants" id="PNT77396">
    <property type="protein sequence ID" value="PNT77396"/>
    <property type="gene ID" value="BRADI_1g62033v3"/>
</dbReference>
<dbReference type="EMBL" id="CM000880">
    <property type="protein sequence ID" value="PNT77396.1"/>
    <property type="molecule type" value="Genomic_DNA"/>
</dbReference>
<dbReference type="Gramene" id="PNT77396">
    <property type="protein sequence ID" value="PNT77396"/>
    <property type="gene ID" value="BRADI_1g62033v3"/>
</dbReference>
<evidence type="ECO:0000313" key="4">
    <source>
        <dbReference type="Proteomes" id="UP000008810"/>
    </source>
</evidence>
<dbReference type="Gramene" id="PNT77397">
    <property type="protein sequence ID" value="PNT77397"/>
    <property type="gene ID" value="BRADI_1g62033v3"/>
</dbReference>
<dbReference type="Proteomes" id="UP000008810">
    <property type="component" value="Chromosome 1"/>
</dbReference>
<proteinExistence type="predicted"/>
<sequence length="118" mass="13218">SRRLDCSAYLVSYDPLSRGIKVGCSLQTGRPSLCDKCWIWMPVFLVVGRVLSARERRRLDPVGFGAWMPMGLVMAMVFMAWEWLPSKEGATLPFWHFVRGCGGGHGWGWIGGLTRRGA</sequence>
<gene>
    <name evidence="2" type="ORF">BRADI_1g62033v3</name>
</gene>
<keyword evidence="4" id="KW-1185">Reference proteome</keyword>
<feature type="non-terminal residue" evidence="2">
    <location>
        <position position="1"/>
    </location>
</feature>
<keyword evidence="1" id="KW-0812">Transmembrane</keyword>
<keyword evidence="1" id="KW-1133">Transmembrane helix</keyword>
<accession>A0A2K2DSZ7</accession>
<evidence type="ECO:0000313" key="2">
    <source>
        <dbReference type="EMBL" id="PNT77396.1"/>
    </source>
</evidence>
<evidence type="ECO:0000256" key="1">
    <source>
        <dbReference type="SAM" id="Phobius"/>
    </source>
</evidence>